<feature type="signal peptide" evidence="9">
    <location>
        <begin position="1"/>
        <end position="22"/>
    </location>
</feature>
<comment type="similarity">
    <text evidence="2 7">Belongs to the PstS family.</text>
</comment>
<evidence type="ECO:0000256" key="3">
    <source>
        <dbReference type="ARBA" id="ARBA00011529"/>
    </source>
</evidence>
<protein>
    <recommendedName>
        <fullName evidence="4 7">Phosphate-binding protein PstS</fullName>
    </recommendedName>
</protein>
<sequence>MNRIVFALVFVFSTFGPVGAMAQSITGAGSSAAAPIYRSWAKAYARATGATVEYDPVGSSGGIKKIRQNEVGFGASDVAPSSKDLTEGGLVNFPVAITGISPVFNVAKVSDGQLRLSGELLSRIYMGEIIRWNAPEITALNPGVALPDEAIKVIVRSDGSGTTYNFTDYLSKVSSKWKTTYGAKTSIKWADGFIGAKGSDGVAKALKDTPGSIAYIDHGYVKEYGLASAQMKNADGEFVRPSVSAFRAALVNSEWATSGSFSETLTQKPGKGAWPITMGTFVIVPKVANNPEQTLAALKFFAWAFLNGDTLVQENNFVRLPDRVQAAAFKTITSVKDKSGTPIGMALMSSLLGGK</sequence>
<reference evidence="11" key="1">
    <citation type="submission" date="2017-05" db="EMBL/GenBank/DDBJ databases">
        <title>Polyphasic characterization of four soil-derived phenanthrene-degrading Acidovorax strains and proposal of Acidovorax phenanthrenivorans sp. nov.</title>
        <authorList>
            <person name="Singleton D."/>
            <person name="Lee J."/>
            <person name="Dickey A.N."/>
            <person name="Stroud A."/>
            <person name="Scholl E.H."/>
            <person name="Wright F.A."/>
            <person name="Aitken M.D."/>
        </authorList>
    </citation>
    <scope>NUCLEOTIDE SEQUENCE</scope>
    <source>
        <strain evidence="11">P4</strain>
    </source>
</reference>
<dbReference type="CDD" id="cd13565">
    <property type="entry name" value="PBP2_PstS"/>
    <property type="match status" value="1"/>
</dbReference>
<organism evidence="11 12">
    <name type="scientific">Acidovorax carolinensis</name>
    <dbReference type="NCBI Taxonomy" id="553814"/>
    <lineage>
        <taxon>Bacteria</taxon>
        <taxon>Pseudomonadati</taxon>
        <taxon>Pseudomonadota</taxon>
        <taxon>Betaproteobacteria</taxon>
        <taxon>Burkholderiales</taxon>
        <taxon>Comamonadaceae</taxon>
        <taxon>Acidovorax</taxon>
    </lineage>
</organism>
<dbReference type="EMBL" id="CP021366">
    <property type="protein sequence ID" value="ART59949.1"/>
    <property type="molecule type" value="Genomic_DNA"/>
</dbReference>
<dbReference type="Pfam" id="PF12849">
    <property type="entry name" value="PBP_like_2"/>
    <property type="match status" value="1"/>
</dbReference>
<dbReference type="Proteomes" id="UP000194440">
    <property type="component" value="Chromosome"/>
</dbReference>
<feature type="domain" description="PBP" evidence="10">
    <location>
        <begin position="23"/>
        <end position="304"/>
    </location>
</feature>
<comment type="subunit">
    <text evidence="3 7">The complex is composed of two ATP-binding proteins (PstB), two transmembrane proteins (PstC and PstA) and a solute-binding protein (PstS).</text>
</comment>
<feature type="chain" id="PRO_5011229871" description="Phosphate-binding protein PstS" evidence="9">
    <location>
        <begin position="23"/>
        <end position="355"/>
    </location>
</feature>
<evidence type="ECO:0000259" key="10">
    <source>
        <dbReference type="Pfam" id="PF12849"/>
    </source>
</evidence>
<comment type="function">
    <text evidence="1 7">Part of the ABC transporter complex PstSACB involved in phosphate import.</text>
</comment>
<evidence type="ECO:0000256" key="4">
    <source>
        <dbReference type="ARBA" id="ARBA00021889"/>
    </source>
</evidence>
<evidence type="ECO:0000256" key="2">
    <source>
        <dbReference type="ARBA" id="ARBA00008725"/>
    </source>
</evidence>
<keyword evidence="5 7" id="KW-0813">Transport</keyword>
<name>A0A240UFY5_9BURK</name>
<dbReference type="NCBIfam" id="TIGR00975">
    <property type="entry name" value="3a0107s03"/>
    <property type="match status" value="1"/>
</dbReference>
<evidence type="ECO:0000256" key="9">
    <source>
        <dbReference type="SAM" id="SignalP"/>
    </source>
</evidence>
<keyword evidence="9" id="KW-0732">Signal</keyword>
<dbReference type="InterPro" id="IPR024370">
    <property type="entry name" value="PBP_domain"/>
</dbReference>
<dbReference type="Gene3D" id="3.40.190.10">
    <property type="entry name" value="Periplasmic binding protein-like II"/>
    <property type="match status" value="2"/>
</dbReference>
<dbReference type="KEGG" id="acip:CBP36_14910"/>
<proteinExistence type="inferred from homology"/>
<evidence type="ECO:0000256" key="8">
    <source>
        <dbReference type="PIRSR" id="PIRSR002756-1"/>
    </source>
</evidence>
<feature type="binding site" evidence="8">
    <location>
        <begin position="160"/>
        <end position="162"/>
    </location>
    <ligand>
        <name>phosphate</name>
        <dbReference type="ChEBI" id="CHEBI:43474"/>
    </ligand>
</feature>
<keyword evidence="6 7" id="KW-0592">Phosphate transport</keyword>
<dbReference type="GO" id="GO:0043190">
    <property type="term" value="C:ATP-binding cassette (ABC) transporter complex"/>
    <property type="evidence" value="ECO:0007669"/>
    <property type="project" value="InterPro"/>
</dbReference>
<feature type="binding site" evidence="8">
    <location>
        <position position="59"/>
    </location>
    <ligand>
        <name>phosphate</name>
        <dbReference type="ChEBI" id="CHEBI:43474"/>
    </ligand>
</feature>
<dbReference type="PANTHER" id="PTHR42996">
    <property type="entry name" value="PHOSPHATE-BINDING PROTEIN PSTS"/>
    <property type="match status" value="1"/>
</dbReference>
<dbReference type="PANTHER" id="PTHR42996:SF1">
    <property type="entry name" value="PHOSPHATE-BINDING PROTEIN PSTS"/>
    <property type="match status" value="1"/>
</dbReference>
<dbReference type="InterPro" id="IPR050962">
    <property type="entry name" value="Phosphate-bind_PstS"/>
</dbReference>
<dbReference type="GO" id="GO:0035435">
    <property type="term" value="P:phosphate ion transmembrane transport"/>
    <property type="evidence" value="ECO:0007669"/>
    <property type="project" value="InterPro"/>
</dbReference>
<dbReference type="GO" id="GO:0042301">
    <property type="term" value="F:phosphate ion binding"/>
    <property type="evidence" value="ECO:0007669"/>
    <property type="project" value="InterPro"/>
</dbReference>
<evidence type="ECO:0000256" key="1">
    <source>
        <dbReference type="ARBA" id="ARBA00002841"/>
    </source>
</evidence>
<dbReference type="AlphaFoldDB" id="A0A240UFY5"/>
<keyword evidence="12" id="KW-1185">Reference proteome</keyword>
<feature type="binding site" evidence="8">
    <location>
        <position position="77"/>
    </location>
    <ligand>
        <name>phosphate</name>
        <dbReference type="ChEBI" id="CHEBI:43474"/>
    </ligand>
</feature>
<evidence type="ECO:0000313" key="12">
    <source>
        <dbReference type="Proteomes" id="UP000194440"/>
    </source>
</evidence>
<accession>A0A240UFY5</accession>
<evidence type="ECO:0000256" key="6">
    <source>
        <dbReference type="ARBA" id="ARBA00022592"/>
    </source>
</evidence>
<evidence type="ECO:0000256" key="7">
    <source>
        <dbReference type="PIRNR" id="PIRNR002756"/>
    </source>
</evidence>
<feature type="binding site" evidence="8">
    <location>
        <begin position="30"/>
        <end position="32"/>
    </location>
    <ligand>
        <name>phosphate</name>
        <dbReference type="ChEBI" id="CHEBI:43474"/>
    </ligand>
</feature>
<dbReference type="SUPFAM" id="SSF53850">
    <property type="entry name" value="Periplasmic binding protein-like II"/>
    <property type="match status" value="1"/>
</dbReference>
<gene>
    <name evidence="11" type="ORF">CBP36_14910</name>
</gene>
<evidence type="ECO:0000313" key="11">
    <source>
        <dbReference type="EMBL" id="ART59949.1"/>
    </source>
</evidence>
<dbReference type="OrthoDB" id="9801510at2"/>
<dbReference type="PIRSF" id="PIRSF002756">
    <property type="entry name" value="PstS"/>
    <property type="match status" value="1"/>
</dbReference>
<evidence type="ECO:0000256" key="5">
    <source>
        <dbReference type="ARBA" id="ARBA00022448"/>
    </source>
</evidence>
<dbReference type="InterPro" id="IPR005673">
    <property type="entry name" value="ABC_phos-bd_PstS"/>
</dbReference>